<evidence type="ECO:0000256" key="3">
    <source>
        <dbReference type="ARBA" id="ARBA00022836"/>
    </source>
</evidence>
<evidence type="ECO:0000313" key="5">
    <source>
        <dbReference type="EMBL" id="CAE8600161.1"/>
    </source>
</evidence>
<dbReference type="EMBL" id="CAJNNV010011884">
    <property type="protein sequence ID" value="CAE8600161.1"/>
    <property type="molecule type" value="Genomic_DNA"/>
</dbReference>
<evidence type="ECO:0000313" key="7">
    <source>
        <dbReference type="Proteomes" id="UP000654075"/>
    </source>
</evidence>
<dbReference type="PANTHER" id="PTHR34939:SF1">
    <property type="entry name" value="PHOTOSYSTEM I REACTION CENTER SUBUNIT III, CHLOROPLASTIC"/>
    <property type="match status" value="1"/>
</dbReference>
<dbReference type="Pfam" id="PF02507">
    <property type="entry name" value="PSI_PsaF"/>
    <property type="match status" value="1"/>
</dbReference>
<name>A0A813EMF9_POLGL</name>
<comment type="function">
    <text evidence="4">Participates in efficiency of electron transfer from plastocyanin to P700 (or cytochrome c553 in algae and cyanobacteria). This plastocyanin-docking protein contributes to the specific association of plastocyanin to PSI.</text>
</comment>
<dbReference type="AlphaFoldDB" id="A0A813EMF9"/>
<organism evidence="5 7">
    <name type="scientific">Polarella glacialis</name>
    <name type="common">Dinoflagellate</name>
    <dbReference type="NCBI Taxonomy" id="89957"/>
    <lineage>
        <taxon>Eukaryota</taxon>
        <taxon>Sar</taxon>
        <taxon>Alveolata</taxon>
        <taxon>Dinophyceae</taxon>
        <taxon>Suessiales</taxon>
        <taxon>Suessiaceae</taxon>
        <taxon>Polarella</taxon>
    </lineage>
</organism>
<dbReference type="EMBL" id="CAJNNV010027390">
    <property type="protein sequence ID" value="CAE8620203.1"/>
    <property type="molecule type" value="Genomic_DNA"/>
</dbReference>
<keyword evidence="7" id="KW-1185">Reference proteome</keyword>
<dbReference type="InterPro" id="IPR036577">
    <property type="entry name" value="PSI_PsaF_sf"/>
</dbReference>
<gene>
    <name evidence="5" type="ORF">PGLA1383_LOCUS18495</name>
    <name evidence="6" type="ORF">PGLA1383_LOCUS37771</name>
</gene>
<dbReference type="Gene3D" id="1.10.8.110">
    <property type="entry name" value="Photosystem I PsaF, reaction centre subunit III"/>
    <property type="match status" value="1"/>
</dbReference>
<accession>A0A813EMF9</accession>
<dbReference type="GO" id="GO:0015979">
    <property type="term" value="P:photosynthesis"/>
    <property type="evidence" value="ECO:0007669"/>
    <property type="project" value="UniProtKB-UniRule"/>
</dbReference>
<comment type="caution">
    <text evidence="5">The sequence shown here is derived from an EMBL/GenBank/DDBJ whole genome shotgun (WGS) entry which is preliminary data.</text>
</comment>
<comment type="similarity">
    <text evidence="1 4">Belongs to the PsaF family.</text>
</comment>
<reference evidence="5" key="1">
    <citation type="submission" date="2021-02" db="EMBL/GenBank/DDBJ databases">
        <authorList>
            <person name="Dougan E. K."/>
            <person name="Rhodes N."/>
            <person name="Thang M."/>
            <person name="Chan C."/>
        </authorList>
    </citation>
    <scope>NUCLEOTIDE SEQUENCE</scope>
</reference>
<sequence>MARSRVVLVCAAAAASAAAVVAFVGAPISGLRSPSLRTTGLAAQALPTEFGESTIDGPEATFEQSQPQSFLQWVSAGLLAGLVMAVCSAPAANANDLSVQFRGFQDFTIKKSAVLEPCGVNKKFAKRMKDEVYKIGAKQKKAAAAFMPVKEFDKKIEAVKTRQAAYADRFCGKKDGLPRTIATGELVRGGVVVPGLMFLYTAGWIGYAARSYLMRTGNEQKEMNIDVPLAVQCMASGFSWPVNAWQEIVNGDFVVPDRYVSPSGPTGNGS</sequence>
<dbReference type="GO" id="GO:0009538">
    <property type="term" value="C:photosystem I reaction center"/>
    <property type="evidence" value="ECO:0007669"/>
    <property type="project" value="UniProtKB-UniRule"/>
</dbReference>
<evidence type="ECO:0000313" key="6">
    <source>
        <dbReference type="EMBL" id="CAE8620203.1"/>
    </source>
</evidence>
<dbReference type="Proteomes" id="UP000654075">
    <property type="component" value="Unassembled WGS sequence"/>
</dbReference>
<keyword evidence="2 4" id="KW-0602">Photosynthesis</keyword>
<evidence type="ECO:0000256" key="2">
    <source>
        <dbReference type="ARBA" id="ARBA00022531"/>
    </source>
</evidence>
<protein>
    <recommendedName>
        <fullName evidence="4">Photosystem I reaction center subunit III</fullName>
    </recommendedName>
    <alternativeName>
        <fullName evidence="4">PSI-F</fullName>
    </alternativeName>
</protein>
<dbReference type="InterPro" id="IPR003666">
    <property type="entry name" value="PSI_PsaF"/>
</dbReference>
<proteinExistence type="inferred from homology"/>
<evidence type="ECO:0000256" key="4">
    <source>
        <dbReference type="RuleBase" id="RU368107"/>
    </source>
</evidence>
<dbReference type="SUPFAM" id="SSF81536">
    <property type="entry name" value="Subunit III of photosystem I reaction centre, PsaF"/>
    <property type="match status" value="1"/>
</dbReference>
<keyword evidence="3 4" id="KW-0603">Photosystem I</keyword>
<dbReference type="OrthoDB" id="434738at2759"/>
<dbReference type="PANTHER" id="PTHR34939">
    <property type="entry name" value="PHOTOSYSTEM I REACTION CENTER SUBUNIT III, CHLOROPLASTIC"/>
    <property type="match status" value="1"/>
</dbReference>
<evidence type="ECO:0000256" key="1">
    <source>
        <dbReference type="ARBA" id="ARBA00008386"/>
    </source>
</evidence>